<dbReference type="SUPFAM" id="SSF49899">
    <property type="entry name" value="Concanavalin A-like lectins/glucanases"/>
    <property type="match status" value="1"/>
</dbReference>
<gene>
    <name evidence="2" type="ORF">SAMN04488525_102346</name>
</gene>
<dbReference type="Proteomes" id="UP000199042">
    <property type="component" value="Unassembled WGS sequence"/>
</dbReference>
<evidence type="ECO:0000313" key="3">
    <source>
        <dbReference type="Proteomes" id="UP000199042"/>
    </source>
</evidence>
<dbReference type="Pfam" id="PF08244">
    <property type="entry name" value="Glyco_hydro_32C"/>
    <property type="match status" value="1"/>
</dbReference>
<organism evidence="2 3">
    <name type="scientific">Trichococcus collinsii</name>
    <dbReference type="NCBI Taxonomy" id="157076"/>
    <lineage>
        <taxon>Bacteria</taxon>
        <taxon>Bacillati</taxon>
        <taxon>Bacillota</taxon>
        <taxon>Bacilli</taxon>
        <taxon>Lactobacillales</taxon>
        <taxon>Carnobacteriaceae</taxon>
        <taxon>Trichococcus</taxon>
    </lineage>
</organism>
<comment type="caution">
    <text evidence="2">The sequence shown here is derived from an EMBL/GenBank/DDBJ whole genome shotgun (WGS) entry which is preliminary data.</text>
</comment>
<dbReference type="PANTHER" id="PTHR43101:SF1">
    <property type="entry name" value="BETA-FRUCTOSIDASE"/>
    <property type="match status" value="1"/>
</dbReference>
<name>A0AB37ZZD0_9LACT</name>
<dbReference type="PANTHER" id="PTHR43101">
    <property type="entry name" value="BETA-FRUCTOSIDASE"/>
    <property type="match status" value="1"/>
</dbReference>
<dbReference type="InterPro" id="IPR013320">
    <property type="entry name" value="ConA-like_dom_sf"/>
</dbReference>
<feature type="domain" description="Glycosyl hydrolase family 32 C-terminal" evidence="1">
    <location>
        <begin position="37"/>
        <end position="144"/>
    </location>
</feature>
<protein>
    <submittedName>
        <fullName evidence="2">Glycosyl hydrolases family 32 C terminal</fullName>
    </submittedName>
</protein>
<sequence>MLIIPREIVLDGECLIQRPIPELEKLRQKKVHLEEKTPLESYAFEINLKSSEHFELKIGNAQGQYLLFSANEEEYCLDRGKTTFPFKDKYGHQRYAKRVRRDSDVRIYVDHSAIEIFCDHSWTVFTGRFFSEDFKNVDLIGTEGELYYLDAIKMRKSI</sequence>
<reference evidence="2 3" key="1">
    <citation type="submission" date="2016-10" db="EMBL/GenBank/DDBJ databases">
        <authorList>
            <person name="Varghese N."/>
            <person name="Submissions S."/>
        </authorList>
    </citation>
    <scope>NUCLEOTIDE SEQUENCE [LARGE SCALE GENOMIC DNA]</scope>
    <source>
        <strain evidence="2 3">DSM 14526</strain>
    </source>
</reference>
<keyword evidence="2" id="KW-0378">Hydrolase</keyword>
<dbReference type="AlphaFoldDB" id="A0AB37ZZD0"/>
<evidence type="ECO:0000259" key="1">
    <source>
        <dbReference type="Pfam" id="PF08244"/>
    </source>
</evidence>
<dbReference type="InterPro" id="IPR051214">
    <property type="entry name" value="GH32_Enzymes"/>
</dbReference>
<evidence type="ECO:0000313" key="2">
    <source>
        <dbReference type="EMBL" id="SEA23966.1"/>
    </source>
</evidence>
<dbReference type="EMBL" id="FNQH01000002">
    <property type="protein sequence ID" value="SEA23966.1"/>
    <property type="molecule type" value="Genomic_DNA"/>
</dbReference>
<dbReference type="GO" id="GO:0016787">
    <property type="term" value="F:hydrolase activity"/>
    <property type="evidence" value="ECO:0007669"/>
    <property type="project" value="UniProtKB-KW"/>
</dbReference>
<dbReference type="Gene3D" id="2.60.120.560">
    <property type="entry name" value="Exo-inulinase, domain 1"/>
    <property type="match status" value="1"/>
</dbReference>
<dbReference type="RefSeq" id="WP_086987346.1">
    <property type="nucleotide sequence ID" value="NZ_FJNA01000003.1"/>
</dbReference>
<accession>A0AB37ZZD0</accession>
<keyword evidence="3" id="KW-1185">Reference proteome</keyword>
<dbReference type="InterPro" id="IPR013189">
    <property type="entry name" value="Glyco_hydro_32_C"/>
</dbReference>
<proteinExistence type="predicted"/>